<dbReference type="OrthoDB" id="2932044at2"/>
<dbReference type="EMBL" id="SLUB01000010">
    <property type="protein sequence ID" value="THE13247.1"/>
    <property type="molecule type" value="Genomic_DNA"/>
</dbReference>
<sequence>MHFIWKEWKEHIRSKGLWFSFIIVVFISISTLFKSSSLSFEQGIYVLLLNLFETLLYFIPIFCLFLGAFSIFQEKEQKTLVMLLTRNIPYSSFLFKKSIAIHSVLLVPIVSWFFLYLVPTKFMFQVDLKSYAIFVVSICSLCLIFTQFGILIGCMSHTKMQMIGYSIFIWFYFFFIHDFILLSFLPSVSYENVKLFSMVYFLNPLQASRMFLETGVGVFSFGHMSKLLQSFMWTNPTFFFLGNLAVLLCLSFTLAVFLNRRSVQHD</sequence>
<evidence type="ECO:0000313" key="3">
    <source>
        <dbReference type="Proteomes" id="UP000306477"/>
    </source>
</evidence>
<dbReference type="RefSeq" id="WP_136379058.1">
    <property type="nucleotide sequence ID" value="NZ_SLUB01000010.1"/>
</dbReference>
<evidence type="ECO:0000256" key="1">
    <source>
        <dbReference type="SAM" id="Phobius"/>
    </source>
</evidence>
<comment type="caution">
    <text evidence="2">The sequence shown here is derived from an EMBL/GenBank/DDBJ whole genome shotgun (WGS) entry which is preliminary data.</text>
</comment>
<dbReference type="AlphaFoldDB" id="A0A4S3PTY5"/>
<feature type="transmembrane region" description="Helical" evidence="1">
    <location>
        <begin position="130"/>
        <end position="155"/>
    </location>
</feature>
<accession>A0A4S3PTY5</accession>
<dbReference type="GO" id="GO:0140359">
    <property type="term" value="F:ABC-type transporter activity"/>
    <property type="evidence" value="ECO:0007669"/>
    <property type="project" value="InterPro"/>
</dbReference>
<feature type="transmembrane region" description="Helical" evidence="1">
    <location>
        <begin position="16"/>
        <end position="33"/>
    </location>
</feature>
<feature type="transmembrane region" description="Helical" evidence="1">
    <location>
        <begin position="238"/>
        <end position="258"/>
    </location>
</feature>
<protein>
    <submittedName>
        <fullName evidence="2">Copper ABC transporter permease</fullName>
    </submittedName>
</protein>
<dbReference type="PANTHER" id="PTHR43471">
    <property type="entry name" value="ABC TRANSPORTER PERMEASE"/>
    <property type="match status" value="1"/>
</dbReference>
<feature type="transmembrane region" description="Helical" evidence="1">
    <location>
        <begin position="45"/>
        <end position="72"/>
    </location>
</feature>
<keyword evidence="1" id="KW-0472">Membrane</keyword>
<keyword evidence="1" id="KW-1133">Transmembrane helix</keyword>
<name>A0A4S3PTY5_9BACI</name>
<keyword evidence="1" id="KW-0812">Transmembrane</keyword>
<reference evidence="2 3" key="1">
    <citation type="journal article" date="2019" name="Indoor Air">
        <title>Impacts of indoor surface finishes on bacterial viability.</title>
        <authorList>
            <person name="Hu J."/>
            <person name="Maamar S.B."/>
            <person name="Glawe A.J."/>
            <person name="Gottel N."/>
            <person name="Gilbert J.A."/>
            <person name="Hartmann E.M."/>
        </authorList>
    </citation>
    <scope>NUCLEOTIDE SEQUENCE [LARGE SCALE GENOMIC DNA]</scope>
    <source>
        <strain evidence="2 3">AF060A6</strain>
    </source>
</reference>
<feature type="transmembrane region" description="Helical" evidence="1">
    <location>
        <begin position="93"/>
        <end position="118"/>
    </location>
</feature>
<gene>
    <name evidence="2" type="ORF">E1I69_07850</name>
</gene>
<feature type="transmembrane region" description="Helical" evidence="1">
    <location>
        <begin position="167"/>
        <end position="188"/>
    </location>
</feature>
<proteinExistence type="predicted"/>
<evidence type="ECO:0000313" key="2">
    <source>
        <dbReference type="EMBL" id="THE13247.1"/>
    </source>
</evidence>
<keyword evidence="3" id="KW-1185">Reference proteome</keyword>
<dbReference type="Pfam" id="PF12679">
    <property type="entry name" value="ABC2_membrane_2"/>
    <property type="match status" value="1"/>
</dbReference>
<dbReference type="GO" id="GO:0005886">
    <property type="term" value="C:plasma membrane"/>
    <property type="evidence" value="ECO:0007669"/>
    <property type="project" value="UniProtKB-SubCell"/>
</dbReference>
<dbReference type="Proteomes" id="UP000306477">
    <property type="component" value="Unassembled WGS sequence"/>
</dbReference>
<organism evidence="2 3">
    <name type="scientific">Bacillus timonensis</name>
    <dbReference type="NCBI Taxonomy" id="1033734"/>
    <lineage>
        <taxon>Bacteria</taxon>
        <taxon>Bacillati</taxon>
        <taxon>Bacillota</taxon>
        <taxon>Bacilli</taxon>
        <taxon>Bacillales</taxon>
        <taxon>Bacillaceae</taxon>
        <taxon>Bacillus</taxon>
    </lineage>
</organism>